<reference evidence="1" key="1">
    <citation type="journal article" date="2021" name="Proc. Natl. Acad. Sci. U.S.A.">
        <title>A Catalog of Tens of Thousands of Viruses from Human Metagenomes Reveals Hidden Associations with Chronic Diseases.</title>
        <authorList>
            <person name="Tisza M.J."/>
            <person name="Buck C.B."/>
        </authorList>
    </citation>
    <scope>NUCLEOTIDE SEQUENCE</scope>
    <source>
        <strain evidence="1">CtVif31</strain>
    </source>
</reference>
<accession>A0A8S5Q2K6</accession>
<name>A0A8S5Q2K6_9CAUD</name>
<proteinExistence type="predicted"/>
<organism evidence="1">
    <name type="scientific">Siphoviridae sp. ctVif31</name>
    <dbReference type="NCBI Taxonomy" id="2825532"/>
    <lineage>
        <taxon>Viruses</taxon>
        <taxon>Duplodnaviria</taxon>
        <taxon>Heunggongvirae</taxon>
        <taxon>Uroviricota</taxon>
        <taxon>Caudoviricetes</taxon>
    </lineage>
</organism>
<dbReference type="EMBL" id="BK015567">
    <property type="protein sequence ID" value="DAE13534.1"/>
    <property type="molecule type" value="Genomic_DNA"/>
</dbReference>
<sequence length="91" mass="10775">MLDLLDKRNCPVCGGILKCENSDYAKLFREKEFFLNVTWQCTNCGAEYTAKLELTPNGYEVQDREAHIDVEDNFSTEKFMLGRNNFRRQRW</sequence>
<evidence type="ECO:0000313" key="1">
    <source>
        <dbReference type="EMBL" id="DAE13534.1"/>
    </source>
</evidence>
<protein>
    <submittedName>
        <fullName evidence="1">Tetraacyldisaccharide-1-P 4-kinase</fullName>
    </submittedName>
</protein>